<keyword evidence="5" id="KW-0560">Oxidoreductase</keyword>
<dbReference type="AlphaFoldDB" id="A8P0W1"/>
<dbReference type="Pfam" id="PF01328">
    <property type="entry name" value="Peroxidase_2"/>
    <property type="match status" value="1"/>
</dbReference>
<dbReference type="GO" id="GO:0046872">
    <property type="term" value="F:metal ion binding"/>
    <property type="evidence" value="ECO:0007669"/>
    <property type="project" value="UniProtKB-KW"/>
</dbReference>
<dbReference type="OMA" id="NFAPTFC"/>
<feature type="region of interest" description="Disordered" evidence="8">
    <location>
        <begin position="276"/>
        <end position="304"/>
    </location>
</feature>
<dbReference type="PROSITE" id="PS51405">
    <property type="entry name" value="HEME_HALOPEROXIDASE"/>
    <property type="match status" value="1"/>
</dbReference>
<keyword evidence="11" id="KW-1185">Reference proteome</keyword>
<keyword evidence="2" id="KW-0575">Peroxidase</keyword>
<dbReference type="GO" id="GO:0004601">
    <property type="term" value="F:peroxidase activity"/>
    <property type="evidence" value="ECO:0007669"/>
    <property type="project" value="UniProtKB-KW"/>
</dbReference>
<dbReference type="InterPro" id="IPR036851">
    <property type="entry name" value="Chloroperoxidase-like_sf"/>
</dbReference>
<feature type="compositionally biased region" description="Polar residues" evidence="8">
    <location>
        <begin position="286"/>
        <end position="304"/>
    </location>
</feature>
<dbReference type="VEuPathDB" id="FungiDB:CC1G_09530"/>
<dbReference type="PANTHER" id="PTHR33577:SF18">
    <property type="entry name" value="HEME HALOPEROXIDASE FAMILY PROFILE DOMAIN-CONTAINING PROTEIN"/>
    <property type="match status" value="1"/>
</dbReference>
<organism evidence="10 11">
    <name type="scientific">Coprinopsis cinerea (strain Okayama-7 / 130 / ATCC MYA-4618 / FGSC 9003)</name>
    <name type="common">Inky cap fungus</name>
    <name type="synonym">Hormographiella aspergillata</name>
    <dbReference type="NCBI Taxonomy" id="240176"/>
    <lineage>
        <taxon>Eukaryota</taxon>
        <taxon>Fungi</taxon>
        <taxon>Dikarya</taxon>
        <taxon>Basidiomycota</taxon>
        <taxon>Agaricomycotina</taxon>
        <taxon>Agaricomycetes</taxon>
        <taxon>Agaricomycetidae</taxon>
        <taxon>Agaricales</taxon>
        <taxon>Agaricineae</taxon>
        <taxon>Psathyrellaceae</taxon>
        <taxon>Coprinopsis</taxon>
    </lineage>
</organism>
<evidence type="ECO:0000256" key="8">
    <source>
        <dbReference type="SAM" id="MobiDB-lite"/>
    </source>
</evidence>
<gene>
    <name evidence="10" type="ORF">CC1G_09530</name>
</gene>
<evidence type="ECO:0000256" key="6">
    <source>
        <dbReference type="ARBA" id="ARBA00023004"/>
    </source>
</evidence>
<evidence type="ECO:0000256" key="5">
    <source>
        <dbReference type="ARBA" id="ARBA00023002"/>
    </source>
</evidence>
<comment type="caution">
    <text evidence="10">The sequence shown here is derived from an EMBL/GenBank/DDBJ whole genome shotgun (WGS) entry which is preliminary data.</text>
</comment>
<feature type="domain" description="Heme haloperoxidase family profile" evidence="9">
    <location>
        <begin position="45"/>
        <end position="255"/>
    </location>
</feature>
<dbReference type="eggNOG" id="ENOG502QTVQ">
    <property type="taxonomic scope" value="Eukaryota"/>
</dbReference>
<evidence type="ECO:0000313" key="11">
    <source>
        <dbReference type="Proteomes" id="UP000001861"/>
    </source>
</evidence>
<dbReference type="Gene3D" id="1.10.489.10">
    <property type="entry name" value="Chloroperoxidase-like"/>
    <property type="match status" value="1"/>
</dbReference>
<dbReference type="SUPFAM" id="SSF47571">
    <property type="entry name" value="Cloroperoxidase"/>
    <property type="match status" value="1"/>
</dbReference>
<dbReference type="Proteomes" id="UP000001861">
    <property type="component" value="Unassembled WGS sequence"/>
</dbReference>
<dbReference type="PANTHER" id="PTHR33577">
    <property type="entry name" value="STERIGMATOCYSTIN BIOSYNTHESIS PEROXIDASE STCC-RELATED"/>
    <property type="match status" value="1"/>
</dbReference>
<name>A8P0W1_COPC7</name>
<evidence type="ECO:0000256" key="7">
    <source>
        <dbReference type="ARBA" id="ARBA00025795"/>
    </source>
</evidence>
<comment type="cofactor">
    <cofactor evidence="1">
        <name>heme b</name>
        <dbReference type="ChEBI" id="CHEBI:60344"/>
    </cofactor>
</comment>
<keyword evidence="4" id="KW-0479">Metal-binding</keyword>
<dbReference type="EMBL" id="AACS02000006">
    <property type="protein sequence ID" value="EAU83861.1"/>
    <property type="molecule type" value="Genomic_DNA"/>
</dbReference>
<reference evidence="10 11" key="1">
    <citation type="journal article" date="2010" name="Proc. Natl. Acad. Sci. U.S.A.">
        <title>Insights into evolution of multicellular fungi from the assembled chromosomes of the mushroom Coprinopsis cinerea (Coprinus cinereus).</title>
        <authorList>
            <person name="Stajich J.E."/>
            <person name="Wilke S.K."/>
            <person name="Ahren D."/>
            <person name="Au C.H."/>
            <person name="Birren B.W."/>
            <person name="Borodovsky M."/>
            <person name="Burns C."/>
            <person name="Canback B."/>
            <person name="Casselton L.A."/>
            <person name="Cheng C.K."/>
            <person name="Deng J."/>
            <person name="Dietrich F.S."/>
            <person name="Fargo D.C."/>
            <person name="Farman M.L."/>
            <person name="Gathman A.C."/>
            <person name="Goldberg J."/>
            <person name="Guigo R."/>
            <person name="Hoegger P.J."/>
            <person name="Hooker J.B."/>
            <person name="Huggins A."/>
            <person name="James T.Y."/>
            <person name="Kamada T."/>
            <person name="Kilaru S."/>
            <person name="Kodira C."/>
            <person name="Kues U."/>
            <person name="Kupfer D."/>
            <person name="Kwan H.S."/>
            <person name="Lomsadze A."/>
            <person name="Li W."/>
            <person name="Lilly W.W."/>
            <person name="Ma L.J."/>
            <person name="Mackey A.J."/>
            <person name="Manning G."/>
            <person name="Martin F."/>
            <person name="Muraguchi H."/>
            <person name="Natvig D.O."/>
            <person name="Palmerini H."/>
            <person name="Ramesh M.A."/>
            <person name="Rehmeyer C.J."/>
            <person name="Roe B.A."/>
            <person name="Shenoy N."/>
            <person name="Stanke M."/>
            <person name="Ter-Hovhannisyan V."/>
            <person name="Tunlid A."/>
            <person name="Velagapudi R."/>
            <person name="Vision T.J."/>
            <person name="Zeng Q."/>
            <person name="Zolan M.E."/>
            <person name="Pukkila P.J."/>
        </authorList>
    </citation>
    <scope>NUCLEOTIDE SEQUENCE [LARGE SCALE GENOMIC DNA]</scope>
    <source>
        <strain evidence="11">Okayama-7 / 130 / ATCC MYA-4618 / FGSC 9003</strain>
    </source>
</reference>
<evidence type="ECO:0000256" key="3">
    <source>
        <dbReference type="ARBA" id="ARBA00022617"/>
    </source>
</evidence>
<accession>A8P0W1</accession>
<dbReference type="OrthoDB" id="407298at2759"/>
<evidence type="ECO:0000256" key="2">
    <source>
        <dbReference type="ARBA" id="ARBA00022559"/>
    </source>
</evidence>
<dbReference type="InterPro" id="IPR000028">
    <property type="entry name" value="Chloroperoxidase"/>
</dbReference>
<proteinExistence type="inferred from homology"/>
<dbReference type="GeneID" id="6014544"/>
<evidence type="ECO:0000256" key="1">
    <source>
        <dbReference type="ARBA" id="ARBA00001970"/>
    </source>
</evidence>
<dbReference type="InParanoid" id="A8P0W1"/>
<dbReference type="RefSeq" id="XP_001837979.1">
    <property type="nucleotide sequence ID" value="XM_001837927.2"/>
</dbReference>
<evidence type="ECO:0000313" key="10">
    <source>
        <dbReference type="EMBL" id="EAU83861.1"/>
    </source>
</evidence>
<evidence type="ECO:0000256" key="4">
    <source>
        <dbReference type="ARBA" id="ARBA00022723"/>
    </source>
</evidence>
<sequence length="304" mass="33037">MGVTGKIRSMRAVAWDVGCTVANLVWPNRKPGSVTPAGCPGAGGKWPEFVPPKEGDSRCSCPALNAMANHGLLPHDGKNIKFSELGDKIRETYNFAPSFCLFVPNYAATMLGKDFNKDTFDLQELDLHNGIEHDASLTREDAALVPDQSKPHIPFIRELLDSATGTDAEGRKLLTIEDLSKYSAKRRVDARETNPEYTLSKVHRTFGSANSSTLLTIFGGRVDDLESILIDERIPDGWESRILEEFGLTIITFNLKTVHKVEGGIDEEKYIAERKATAAAQGNAEGESSSVAKSDSANPSPTGS</sequence>
<comment type="similarity">
    <text evidence="7">Belongs to the chloroperoxidase family.</text>
</comment>
<evidence type="ECO:0000259" key="9">
    <source>
        <dbReference type="PROSITE" id="PS51405"/>
    </source>
</evidence>
<keyword evidence="3" id="KW-0349">Heme</keyword>
<keyword evidence="6" id="KW-0408">Iron</keyword>
<dbReference type="KEGG" id="cci:CC1G_09530"/>
<protein>
    <recommendedName>
        <fullName evidence="9">Heme haloperoxidase family profile domain-containing protein</fullName>
    </recommendedName>
</protein>